<dbReference type="AlphaFoldDB" id="A0A9W4JCQ4"/>
<feature type="region of interest" description="Disordered" evidence="1">
    <location>
        <begin position="1"/>
        <end position="22"/>
    </location>
</feature>
<feature type="compositionally biased region" description="Polar residues" evidence="1">
    <location>
        <begin position="147"/>
        <end position="156"/>
    </location>
</feature>
<organism evidence="2 3">
    <name type="scientific">Penicillium salamii</name>
    <dbReference type="NCBI Taxonomy" id="1612424"/>
    <lineage>
        <taxon>Eukaryota</taxon>
        <taxon>Fungi</taxon>
        <taxon>Dikarya</taxon>
        <taxon>Ascomycota</taxon>
        <taxon>Pezizomycotina</taxon>
        <taxon>Eurotiomycetes</taxon>
        <taxon>Eurotiomycetidae</taxon>
        <taxon>Eurotiales</taxon>
        <taxon>Aspergillaceae</taxon>
        <taxon>Penicillium</taxon>
    </lineage>
</organism>
<sequence>MHPTEGRTRADSGVSLSTSLSGDKNLPEFSASVALPSHLHLLAKVYGIPESDLIHLAWALVLRSFLGTSSVCWSTVNYQNHGTDRSARAMKWECLELNEHHTISSVLQNWQDPSVHRFLSTNQLSGESQKPATMMVVVKKHPFFDTLSPTGSQVSEAQERKHRSSETDFDGVQ</sequence>
<dbReference type="OrthoDB" id="48041at2759"/>
<proteinExistence type="predicted"/>
<name>A0A9W4JCQ4_9EURO</name>
<protein>
    <submittedName>
        <fullName evidence="2">Uncharacterized protein</fullName>
    </submittedName>
</protein>
<feature type="compositionally biased region" description="Basic and acidic residues" evidence="1">
    <location>
        <begin position="1"/>
        <end position="10"/>
    </location>
</feature>
<feature type="region of interest" description="Disordered" evidence="1">
    <location>
        <begin position="147"/>
        <end position="173"/>
    </location>
</feature>
<evidence type="ECO:0000313" key="2">
    <source>
        <dbReference type="EMBL" id="CAG8390225.1"/>
    </source>
</evidence>
<gene>
    <name evidence="2" type="ORF">PSALAMII_LOCUS6618</name>
</gene>
<comment type="caution">
    <text evidence="2">The sequence shown here is derived from an EMBL/GenBank/DDBJ whole genome shotgun (WGS) entry which is preliminary data.</text>
</comment>
<accession>A0A9W4JCQ4</accession>
<reference evidence="2" key="1">
    <citation type="submission" date="2021-07" db="EMBL/GenBank/DDBJ databases">
        <authorList>
            <person name="Branca A.L. A."/>
        </authorList>
    </citation>
    <scope>NUCLEOTIDE SEQUENCE</scope>
</reference>
<evidence type="ECO:0000313" key="3">
    <source>
        <dbReference type="Proteomes" id="UP001152592"/>
    </source>
</evidence>
<dbReference type="Proteomes" id="UP001152592">
    <property type="component" value="Unassembled WGS sequence"/>
</dbReference>
<dbReference type="EMBL" id="CAJVPD010000244">
    <property type="protein sequence ID" value="CAG8390225.1"/>
    <property type="molecule type" value="Genomic_DNA"/>
</dbReference>
<evidence type="ECO:0000256" key="1">
    <source>
        <dbReference type="SAM" id="MobiDB-lite"/>
    </source>
</evidence>